<dbReference type="Gene3D" id="3.30.70.100">
    <property type="match status" value="1"/>
</dbReference>
<evidence type="ECO:0000313" key="3">
    <source>
        <dbReference type="Proteomes" id="UP001179952"/>
    </source>
</evidence>
<dbReference type="EMBL" id="JAUJYN010000002">
    <property type="protein sequence ID" value="KAK1277334.1"/>
    <property type="molecule type" value="Genomic_DNA"/>
</dbReference>
<reference evidence="2" key="1">
    <citation type="journal article" date="2023" name="Nat. Commun.">
        <title>Diploid and tetraploid genomes of Acorus and the evolution of monocots.</title>
        <authorList>
            <person name="Ma L."/>
            <person name="Liu K.W."/>
            <person name="Li Z."/>
            <person name="Hsiao Y.Y."/>
            <person name="Qi Y."/>
            <person name="Fu T."/>
            <person name="Tang G.D."/>
            <person name="Zhang D."/>
            <person name="Sun W.H."/>
            <person name="Liu D.K."/>
            <person name="Li Y."/>
            <person name="Chen G.Z."/>
            <person name="Liu X.D."/>
            <person name="Liao X.Y."/>
            <person name="Jiang Y.T."/>
            <person name="Yu X."/>
            <person name="Hao Y."/>
            <person name="Huang J."/>
            <person name="Zhao X.W."/>
            <person name="Ke S."/>
            <person name="Chen Y.Y."/>
            <person name="Wu W.L."/>
            <person name="Hsu J.L."/>
            <person name="Lin Y.F."/>
            <person name="Huang M.D."/>
            <person name="Li C.Y."/>
            <person name="Huang L."/>
            <person name="Wang Z.W."/>
            <person name="Zhao X."/>
            <person name="Zhong W.Y."/>
            <person name="Peng D.H."/>
            <person name="Ahmad S."/>
            <person name="Lan S."/>
            <person name="Zhang J.S."/>
            <person name="Tsai W.C."/>
            <person name="Van de Peer Y."/>
            <person name="Liu Z.J."/>
        </authorList>
    </citation>
    <scope>NUCLEOTIDE SEQUENCE</scope>
    <source>
        <strain evidence="2">SCP</strain>
    </source>
</reference>
<protein>
    <submittedName>
        <fullName evidence="2">Uncharacterized protein</fullName>
    </submittedName>
</protein>
<proteinExistence type="predicted"/>
<dbReference type="PANTHER" id="PTHR45811">
    <property type="entry name" value="COPPER TRANSPORT PROTEIN FAMILY-RELATED"/>
    <property type="match status" value="1"/>
</dbReference>
<dbReference type="Proteomes" id="UP001179952">
    <property type="component" value="Unassembled WGS sequence"/>
</dbReference>
<name>A0AAV9BKX6_ACOGR</name>
<keyword evidence="3" id="KW-1185">Reference proteome</keyword>
<organism evidence="2 3">
    <name type="scientific">Acorus gramineus</name>
    <name type="common">Dwarf sweet flag</name>
    <dbReference type="NCBI Taxonomy" id="55184"/>
    <lineage>
        <taxon>Eukaryota</taxon>
        <taxon>Viridiplantae</taxon>
        <taxon>Streptophyta</taxon>
        <taxon>Embryophyta</taxon>
        <taxon>Tracheophyta</taxon>
        <taxon>Spermatophyta</taxon>
        <taxon>Magnoliopsida</taxon>
        <taxon>Liliopsida</taxon>
        <taxon>Acoraceae</taxon>
        <taxon>Acorus</taxon>
    </lineage>
</organism>
<comment type="caution">
    <text evidence="2">The sequence shown here is derived from an EMBL/GenBank/DDBJ whole genome shotgun (WGS) entry which is preliminary data.</text>
</comment>
<gene>
    <name evidence="2" type="ORF">QJS04_geneDACA015757</name>
</gene>
<accession>A0AAV9BKX6</accession>
<dbReference type="GO" id="GO:0046872">
    <property type="term" value="F:metal ion binding"/>
    <property type="evidence" value="ECO:0007669"/>
    <property type="project" value="UniProtKB-KW"/>
</dbReference>
<reference evidence="2" key="2">
    <citation type="submission" date="2023-06" db="EMBL/GenBank/DDBJ databases">
        <authorList>
            <person name="Ma L."/>
            <person name="Liu K.-W."/>
            <person name="Li Z."/>
            <person name="Hsiao Y.-Y."/>
            <person name="Qi Y."/>
            <person name="Fu T."/>
            <person name="Tang G."/>
            <person name="Zhang D."/>
            <person name="Sun W.-H."/>
            <person name="Liu D.-K."/>
            <person name="Li Y."/>
            <person name="Chen G.-Z."/>
            <person name="Liu X.-D."/>
            <person name="Liao X.-Y."/>
            <person name="Jiang Y.-T."/>
            <person name="Yu X."/>
            <person name="Hao Y."/>
            <person name="Huang J."/>
            <person name="Zhao X.-W."/>
            <person name="Ke S."/>
            <person name="Chen Y.-Y."/>
            <person name="Wu W.-L."/>
            <person name="Hsu J.-L."/>
            <person name="Lin Y.-F."/>
            <person name="Huang M.-D."/>
            <person name="Li C.-Y."/>
            <person name="Huang L."/>
            <person name="Wang Z.-W."/>
            <person name="Zhao X."/>
            <person name="Zhong W.-Y."/>
            <person name="Peng D.-H."/>
            <person name="Ahmad S."/>
            <person name="Lan S."/>
            <person name="Zhang J.-S."/>
            <person name="Tsai W.-C."/>
            <person name="Van De Peer Y."/>
            <person name="Liu Z.-J."/>
        </authorList>
    </citation>
    <scope>NUCLEOTIDE SEQUENCE</scope>
    <source>
        <strain evidence="2">SCP</strain>
        <tissue evidence="2">Leaves</tissue>
    </source>
</reference>
<dbReference type="InterPro" id="IPR051863">
    <property type="entry name" value="HIPP"/>
</dbReference>
<evidence type="ECO:0000256" key="1">
    <source>
        <dbReference type="ARBA" id="ARBA00022723"/>
    </source>
</evidence>
<sequence length="223" mass="24767">MLSFHIAEIEEQIYVTTGVDANTIRKRNTETGEWCDVAVLPLPISQAEHIPLPVLVGYGFVGCRRKLYVVGGTAVKCNSDLVVIGIVRLNNVRFCNPMVSPLQWKKAKPMRGTPEYLNSSYPQCLGQKTVEATMKSTDSITVDTEKGTTTVVGSIDPVLVVRKLRRRRKVVGIISIEPSKPPETPKQPANKKTQPFPLCCIHCLVYTVSYHEPSSCTIVRELE</sequence>
<dbReference type="PANTHER" id="PTHR45811:SF33">
    <property type="entry name" value="HEAVY METAL-ASSOCIATED ISOPRENYLATED PLANT PROTEIN 2-RELATED"/>
    <property type="match status" value="1"/>
</dbReference>
<dbReference type="AlphaFoldDB" id="A0AAV9BKX6"/>
<dbReference type="InterPro" id="IPR015915">
    <property type="entry name" value="Kelch-typ_b-propeller"/>
</dbReference>
<evidence type="ECO:0000313" key="2">
    <source>
        <dbReference type="EMBL" id="KAK1277334.1"/>
    </source>
</evidence>
<keyword evidence="1" id="KW-0479">Metal-binding</keyword>
<dbReference type="SUPFAM" id="SSF117281">
    <property type="entry name" value="Kelch motif"/>
    <property type="match status" value="1"/>
</dbReference>